<reference evidence="3" key="2">
    <citation type="submission" date="2020-05" db="UniProtKB">
        <authorList>
            <consortium name="EnsemblMetazoa"/>
        </authorList>
    </citation>
    <scope>IDENTIFICATION</scope>
    <source>
        <strain evidence="3">wikel</strain>
    </source>
</reference>
<feature type="region of interest" description="Disordered" evidence="1">
    <location>
        <begin position="1"/>
        <end position="78"/>
    </location>
</feature>
<name>B7P5M5_IXOSC</name>
<dbReference type="EMBL" id="DS642037">
    <property type="protein sequence ID" value="EEC01897.1"/>
    <property type="molecule type" value="Genomic_DNA"/>
</dbReference>
<protein>
    <submittedName>
        <fullName evidence="2 3">Uncharacterized protein</fullName>
    </submittedName>
</protein>
<keyword evidence="4" id="KW-1185">Reference proteome</keyword>
<evidence type="ECO:0000256" key="1">
    <source>
        <dbReference type="SAM" id="MobiDB-lite"/>
    </source>
</evidence>
<dbReference type="EnsemblMetazoa" id="ISCW000068-RA">
    <property type="protein sequence ID" value="ISCW000068-PA"/>
    <property type="gene ID" value="ISCW000068"/>
</dbReference>
<organism>
    <name type="scientific">Ixodes scapularis</name>
    <name type="common">Black-legged tick</name>
    <name type="synonym">Deer tick</name>
    <dbReference type="NCBI Taxonomy" id="6945"/>
    <lineage>
        <taxon>Eukaryota</taxon>
        <taxon>Metazoa</taxon>
        <taxon>Ecdysozoa</taxon>
        <taxon>Arthropoda</taxon>
        <taxon>Chelicerata</taxon>
        <taxon>Arachnida</taxon>
        <taxon>Acari</taxon>
        <taxon>Parasitiformes</taxon>
        <taxon>Ixodida</taxon>
        <taxon>Ixodoidea</taxon>
        <taxon>Ixodidae</taxon>
        <taxon>Ixodinae</taxon>
        <taxon>Ixodes</taxon>
    </lineage>
</organism>
<dbReference type="STRING" id="6945.B7P5M5"/>
<feature type="compositionally biased region" description="Low complexity" evidence="1">
    <location>
        <begin position="62"/>
        <end position="78"/>
    </location>
</feature>
<dbReference type="InParanoid" id="B7P5M5"/>
<accession>B7P5M5</accession>
<dbReference type="AlphaFoldDB" id="B7P5M5"/>
<sequence>MQSQLTQPKPSIEPGHVYHPADGESDVEEDMSRPRSLESSVAGDTDYAPSHAPSWSSMTEQSNSSCTSGRSSGASSYDDSVYNEIDFASAVALAAQNAGFQVTGSIVSTAPVDTNSAKQGNKNNIPAWLISQQDGKVSSVQRPVSRTIGHQLRNTGDYPQTQLPLSLSLPMQRNQGEHEKTPKAASMKQPNFHIYHEPPSLLPPSRGDPRWRAGEQEDLLHTESVPVAHIDKGSAFVQKELMHMYHGST</sequence>
<evidence type="ECO:0000313" key="3">
    <source>
        <dbReference type="EnsemblMetazoa" id="ISCW000068-PA"/>
    </source>
</evidence>
<gene>
    <name evidence="2" type="ORF">IscW_ISCW000068</name>
</gene>
<proteinExistence type="predicted"/>
<dbReference type="VEuPathDB" id="VectorBase:ISCI000068"/>
<evidence type="ECO:0000313" key="4">
    <source>
        <dbReference type="Proteomes" id="UP000001555"/>
    </source>
</evidence>
<dbReference type="PaxDb" id="6945-B7P5M5"/>
<dbReference type="EMBL" id="ABJB010549537">
    <property type="status" value="NOT_ANNOTATED_CDS"/>
    <property type="molecule type" value="Genomic_DNA"/>
</dbReference>
<dbReference type="OrthoDB" id="428111at2759"/>
<dbReference type="Proteomes" id="UP000001555">
    <property type="component" value="Unassembled WGS sequence"/>
</dbReference>
<dbReference type="HOGENOM" id="CLU_1116788_0_0_1"/>
<reference evidence="2 4" key="1">
    <citation type="submission" date="2008-03" db="EMBL/GenBank/DDBJ databases">
        <title>Annotation of Ixodes scapularis.</title>
        <authorList>
            <consortium name="Ixodes scapularis Genome Project Consortium"/>
            <person name="Caler E."/>
            <person name="Hannick L.I."/>
            <person name="Bidwell S."/>
            <person name="Joardar V."/>
            <person name="Thiagarajan M."/>
            <person name="Amedeo P."/>
            <person name="Galinsky K.J."/>
            <person name="Schobel S."/>
            <person name="Inman J."/>
            <person name="Hostetler J."/>
            <person name="Miller J."/>
            <person name="Hammond M."/>
            <person name="Megy K."/>
            <person name="Lawson D."/>
            <person name="Kodira C."/>
            <person name="Sutton G."/>
            <person name="Meyer J."/>
            <person name="Hill C.A."/>
            <person name="Birren B."/>
            <person name="Nene V."/>
            <person name="Collins F."/>
            <person name="Alarcon-Chaidez F."/>
            <person name="Wikel S."/>
            <person name="Strausberg R."/>
        </authorList>
    </citation>
    <scope>NUCLEOTIDE SEQUENCE [LARGE SCALE GENOMIC DNA]</scope>
    <source>
        <strain evidence="4">Wikel</strain>
        <strain evidence="2">Wikel colony</strain>
    </source>
</reference>
<dbReference type="VEuPathDB" id="VectorBase:ISCP_007948"/>
<dbReference type="VEuPathDB" id="VectorBase:ISCW000068"/>
<evidence type="ECO:0000313" key="2">
    <source>
        <dbReference type="EMBL" id="EEC01897.1"/>
    </source>
</evidence>